<dbReference type="InterPro" id="IPR036553">
    <property type="entry name" value="RPTC_insert"/>
</dbReference>
<dbReference type="EMBL" id="KV749959">
    <property type="protein sequence ID" value="OCL06935.1"/>
    <property type="molecule type" value="Genomic_DNA"/>
</dbReference>
<dbReference type="InterPro" id="IPR037136">
    <property type="entry name" value="RNA3'_phos_cyclase_dom_sf"/>
</dbReference>
<dbReference type="InterPro" id="IPR023797">
    <property type="entry name" value="RNA3'_phos_cyclase_dom"/>
</dbReference>
<organism evidence="2 3">
    <name type="scientific">Glonium stellatum</name>
    <dbReference type="NCBI Taxonomy" id="574774"/>
    <lineage>
        <taxon>Eukaryota</taxon>
        <taxon>Fungi</taxon>
        <taxon>Dikarya</taxon>
        <taxon>Ascomycota</taxon>
        <taxon>Pezizomycotina</taxon>
        <taxon>Dothideomycetes</taxon>
        <taxon>Pleosporomycetidae</taxon>
        <taxon>Gloniales</taxon>
        <taxon>Gloniaceae</taxon>
        <taxon>Glonium</taxon>
    </lineage>
</organism>
<dbReference type="SUPFAM" id="SSF55205">
    <property type="entry name" value="EPT/RTPC-like"/>
    <property type="match status" value="1"/>
</dbReference>
<dbReference type="AlphaFoldDB" id="A0A8E2JRG7"/>
<dbReference type="GO" id="GO:0006396">
    <property type="term" value="P:RNA processing"/>
    <property type="evidence" value="ECO:0007669"/>
    <property type="project" value="InterPro"/>
</dbReference>
<dbReference type="PANTHER" id="PTHR11096">
    <property type="entry name" value="RNA 3' TERMINAL PHOSPHATE CYCLASE"/>
    <property type="match status" value="1"/>
</dbReference>
<name>A0A8E2JRG7_9PEZI</name>
<dbReference type="Proteomes" id="UP000250140">
    <property type="component" value="Unassembled WGS sequence"/>
</dbReference>
<dbReference type="InterPro" id="IPR000228">
    <property type="entry name" value="RNA3'_term_phos_cyc"/>
</dbReference>
<proteinExistence type="predicted"/>
<dbReference type="OrthoDB" id="25029at2759"/>
<dbReference type="PANTHER" id="PTHR11096:SF0">
    <property type="entry name" value="RNA 3'-TERMINAL PHOSPHATE CYCLASE"/>
    <property type="match status" value="1"/>
</dbReference>
<accession>A0A8E2JRG7</accession>
<evidence type="ECO:0000313" key="3">
    <source>
        <dbReference type="Proteomes" id="UP000250140"/>
    </source>
</evidence>
<dbReference type="Pfam" id="PF01137">
    <property type="entry name" value="RTC"/>
    <property type="match status" value="1"/>
</dbReference>
<feature type="domain" description="RNA 3'-terminal phosphate cyclase" evidence="1">
    <location>
        <begin position="12"/>
        <end position="387"/>
    </location>
</feature>
<evidence type="ECO:0000313" key="2">
    <source>
        <dbReference type="EMBL" id="OCL06935.1"/>
    </source>
</evidence>
<reference evidence="2 3" key="1">
    <citation type="journal article" date="2016" name="Nat. Commun.">
        <title>Ectomycorrhizal ecology is imprinted in the genome of the dominant symbiotic fungus Cenococcum geophilum.</title>
        <authorList>
            <consortium name="DOE Joint Genome Institute"/>
            <person name="Peter M."/>
            <person name="Kohler A."/>
            <person name="Ohm R.A."/>
            <person name="Kuo A."/>
            <person name="Krutzmann J."/>
            <person name="Morin E."/>
            <person name="Arend M."/>
            <person name="Barry K.W."/>
            <person name="Binder M."/>
            <person name="Choi C."/>
            <person name="Clum A."/>
            <person name="Copeland A."/>
            <person name="Grisel N."/>
            <person name="Haridas S."/>
            <person name="Kipfer T."/>
            <person name="LaButti K."/>
            <person name="Lindquist E."/>
            <person name="Lipzen A."/>
            <person name="Maire R."/>
            <person name="Meier B."/>
            <person name="Mihaltcheva S."/>
            <person name="Molinier V."/>
            <person name="Murat C."/>
            <person name="Poggeler S."/>
            <person name="Quandt C.A."/>
            <person name="Sperisen C."/>
            <person name="Tritt A."/>
            <person name="Tisserant E."/>
            <person name="Crous P.W."/>
            <person name="Henrissat B."/>
            <person name="Nehls U."/>
            <person name="Egli S."/>
            <person name="Spatafora J.W."/>
            <person name="Grigoriev I.V."/>
            <person name="Martin F.M."/>
        </authorList>
    </citation>
    <scope>NUCLEOTIDE SEQUENCE [LARGE SCALE GENOMIC DNA]</scope>
    <source>
        <strain evidence="2 3">CBS 207.34</strain>
    </source>
</reference>
<sequence length="421" mass="45540">MALAVHLRGTTLEGGGQLLRIAIGVSALTGIPIEITDIRGNRSGGGGLKMQHLSAVNWLGTVCKADMTGAEQKSKNLYFAPSTDRIGSFQGYREHTLSDGNTVADVQISQSTPGSIGLVLQAILPFLIFSGSSLSTPKENDVNTEPKPIHIKISGGTNVSHSPSSDYISQVLLPTLSRIGIPSIVLQLHSRGWTHGRTQIGALSFTITPLSPKTILPSFTLSERGNIQSLKATILAPKACEDHFRRELDTVLSKRHSAIFGSGEASIEMNFEDSRHDKRFYLLLVATSTNGHRLGRDWLYDRKLAHGKLDVTISKLVKQVVNEIVAEIENGGCVDEYMRDQLIVFQALTKGKSFVDGGRLKDGSSVPSSLHARTAEWVVNEILGVEFDGKGGCEGIGLTAGEIYSSRQSEKLVEEVENLKI</sequence>
<dbReference type="Gene3D" id="3.65.10.20">
    <property type="entry name" value="RNA 3'-terminal phosphate cyclase domain"/>
    <property type="match status" value="1"/>
</dbReference>
<dbReference type="InterPro" id="IPR013792">
    <property type="entry name" value="RNA3'P_cycl/enolpyr_Trfase_a/b"/>
</dbReference>
<dbReference type="Gene3D" id="3.30.360.20">
    <property type="entry name" value="RNA 3'-terminal phosphate cyclase, insert domain"/>
    <property type="match status" value="1"/>
</dbReference>
<gene>
    <name evidence="2" type="ORF">AOQ84DRAFT_342594</name>
</gene>
<evidence type="ECO:0000259" key="1">
    <source>
        <dbReference type="Pfam" id="PF01137"/>
    </source>
</evidence>
<keyword evidence="3" id="KW-1185">Reference proteome</keyword>
<dbReference type="GO" id="GO:0005634">
    <property type="term" value="C:nucleus"/>
    <property type="evidence" value="ECO:0007669"/>
    <property type="project" value="TreeGrafter"/>
</dbReference>
<dbReference type="GO" id="GO:0003963">
    <property type="term" value="F:RNA-3'-phosphate cyclase activity"/>
    <property type="evidence" value="ECO:0007669"/>
    <property type="project" value="TreeGrafter"/>
</dbReference>
<protein>
    <submittedName>
        <fullName evidence="2">RNA 3'-terminal phosphate cyclase-like protein</fullName>
    </submittedName>
</protein>